<dbReference type="RefSeq" id="WP_209809034.1">
    <property type="nucleotide sequence ID" value="NZ_JAGGKT010000002.1"/>
</dbReference>
<dbReference type="SUPFAM" id="SSF51658">
    <property type="entry name" value="Xylose isomerase-like"/>
    <property type="match status" value="1"/>
</dbReference>
<proteinExistence type="predicted"/>
<reference evidence="7 8" key="1">
    <citation type="submission" date="2021-03" db="EMBL/GenBank/DDBJ databases">
        <title>Genomic Encyclopedia of Type Strains, Phase IV (KMG-IV): sequencing the most valuable type-strain genomes for metagenomic binning, comparative biology and taxonomic classification.</title>
        <authorList>
            <person name="Goeker M."/>
        </authorList>
    </citation>
    <scope>NUCLEOTIDE SEQUENCE [LARGE SCALE GENOMIC DNA]</scope>
    <source>
        <strain evidence="7 8">DSM 24738</strain>
    </source>
</reference>
<dbReference type="InterPro" id="IPR004601">
    <property type="entry name" value="UvdE"/>
</dbReference>
<evidence type="ECO:0000256" key="1">
    <source>
        <dbReference type="ARBA" id="ARBA00022722"/>
    </source>
</evidence>
<name>A0ABS4GL02_9BACL</name>
<dbReference type="PANTHER" id="PTHR31290">
    <property type="entry name" value="UV-DAMAGE ENDONUCLEASE"/>
    <property type="match status" value="1"/>
</dbReference>
<dbReference type="GO" id="GO:0004519">
    <property type="term" value="F:endonuclease activity"/>
    <property type="evidence" value="ECO:0007669"/>
    <property type="project" value="UniProtKB-KW"/>
</dbReference>
<evidence type="ECO:0000256" key="6">
    <source>
        <dbReference type="ARBA" id="ARBA00023204"/>
    </source>
</evidence>
<dbReference type="NCBIfam" id="TIGR00629">
    <property type="entry name" value="uvde"/>
    <property type="match status" value="1"/>
</dbReference>
<dbReference type="GO" id="GO:0016787">
    <property type="term" value="F:hydrolase activity"/>
    <property type="evidence" value="ECO:0007669"/>
    <property type="project" value="UniProtKB-KW"/>
</dbReference>
<evidence type="ECO:0000256" key="4">
    <source>
        <dbReference type="ARBA" id="ARBA00022769"/>
    </source>
</evidence>
<evidence type="ECO:0000256" key="5">
    <source>
        <dbReference type="ARBA" id="ARBA00022801"/>
    </source>
</evidence>
<evidence type="ECO:0000256" key="2">
    <source>
        <dbReference type="ARBA" id="ARBA00022759"/>
    </source>
</evidence>
<comment type="caution">
    <text evidence="7">The sequence shown here is derived from an EMBL/GenBank/DDBJ whole genome shotgun (WGS) entry which is preliminary data.</text>
</comment>
<keyword evidence="8" id="KW-1185">Reference proteome</keyword>
<evidence type="ECO:0000256" key="3">
    <source>
        <dbReference type="ARBA" id="ARBA00022763"/>
    </source>
</evidence>
<dbReference type="EC" id="3.-.-.-" evidence="7"/>
<keyword evidence="2 7" id="KW-0255">Endonuclease</keyword>
<keyword evidence="5 7" id="KW-0378">Hydrolase</keyword>
<dbReference type="Gene3D" id="3.20.20.150">
    <property type="entry name" value="Divalent-metal-dependent TIM barrel enzymes"/>
    <property type="match status" value="1"/>
</dbReference>
<dbReference type="PANTHER" id="PTHR31290:SF5">
    <property type="entry name" value="UV-DAMAGE ENDONUCLEASE"/>
    <property type="match status" value="1"/>
</dbReference>
<accession>A0ABS4GL02</accession>
<protein>
    <submittedName>
        <fullName evidence="7">UV DNA damage endonuclease</fullName>
        <ecNumber evidence="7">3.-.-.-</ecNumber>
    </submittedName>
</protein>
<keyword evidence="1" id="KW-0540">Nuclease</keyword>
<sequence length="322" mass="37071">MTIVRLGYVAMSVHVKNCSPSQTMTFSQFSKIDSREAAIAKLERIARSNIENCLRLLKHNLAHDIQFFRLSSRLIPLATHEEVADWDYLAAVSETLEELGRFANKHTMRLDFHPDHFNVINTPNEKVFKDTIKGLRYHQKLVHGLGMDNTHRLVLHVGGLYNDKSAALERFISNWSLVPKDIQSMIMLENDDKSFSLGDTLYLGEKLGVPVVFDLHHQMANHAEDEQWENEWQRVIDTWSHSPLPIKMHISSPKSEKDFRAHADLINPEIFFHFLETIKGSVPQLDCMIEAKKKDEALFQLMEDVKKVSHFEVIDGASFKVL</sequence>
<keyword evidence="6" id="KW-0234">DNA repair</keyword>
<evidence type="ECO:0000313" key="7">
    <source>
        <dbReference type="EMBL" id="MBP1930921.1"/>
    </source>
</evidence>
<gene>
    <name evidence="7" type="ORF">J2Z37_000918</name>
</gene>
<keyword evidence="3" id="KW-0227">DNA damage</keyword>
<organism evidence="7 8">
    <name type="scientific">Ammoniphilus resinae</name>
    <dbReference type="NCBI Taxonomy" id="861532"/>
    <lineage>
        <taxon>Bacteria</taxon>
        <taxon>Bacillati</taxon>
        <taxon>Bacillota</taxon>
        <taxon>Bacilli</taxon>
        <taxon>Bacillales</taxon>
        <taxon>Paenibacillaceae</taxon>
        <taxon>Aneurinibacillus group</taxon>
        <taxon>Ammoniphilus</taxon>
    </lineage>
</organism>
<dbReference type="Proteomes" id="UP001519343">
    <property type="component" value="Unassembled WGS sequence"/>
</dbReference>
<dbReference type="Pfam" id="PF03851">
    <property type="entry name" value="UvdE"/>
    <property type="match status" value="1"/>
</dbReference>
<dbReference type="EMBL" id="JAGGKT010000002">
    <property type="protein sequence ID" value="MBP1930921.1"/>
    <property type="molecule type" value="Genomic_DNA"/>
</dbReference>
<keyword evidence="4" id="KW-0228">DNA excision</keyword>
<dbReference type="InterPro" id="IPR036237">
    <property type="entry name" value="Xyl_isomerase-like_sf"/>
</dbReference>
<evidence type="ECO:0000313" key="8">
    <source>
        <dbReference type="Proteomes" id="UP001519343"/>
    </source>
</evidence>